<accession>A0ABN1R6B8</accession>
<protein>
    <submittedName>
        <fullName evidence="1">Uncharacterized protein</fullName>
    </submittedName>
</protein>
<evidence type="ECO:0000313" key="2">
    <source>
        <dbReference type="Proteomes" id="UP001500418"/>
    </source>
</evidence>
<proteinExistence type="predicted"/>
<comment type="caution">
    <text evidence="1">The sequence shown here is derived from an EMBL/GenBank/DDBJ whole genome shotgun (WGS) entry which is preliminary data.</text>
</comment>
<organism evidence="1 2">
    <name type="scientific">Streptomyces rhizosphaericus</name>
    <dbReference type="NCBI Taxonomy" id="114699"/>
    <lineage>
        <taxon>Bacteria</taxon>
        <taxon>Bacillati</taxon>
        <taxon>Actinomycetota</taxon>
        <taxon>Actinomycetes</taxon>
        <taxon>Kitasatosporales</taxon>
        <taxon>Streptomycetaceae</taxon>
        <taxon>Streptomyces</taxon>
        <taxon>Streptomyces violaceusniger group</taxon>
    </lineage>
</organism>
<dbReference type="EMBL" id="BAAAID010000072">
    <property type="protein sequence ID" value="GAA0951877.1"/>
    <property type="molecule type" value="Genomic_DNA"/>
</dbReference>
<evidence type="ECO:0000313" key="1">
    <source>
        <dbReference type="EMBL" id="GAA0951877.1"/>
    </source>
</evidence>
<name>A0ABN1R6B8_9ACTN</name>
<dbReference type="Proteomes" id="UP001500418">
    <property type="component" value="Unassembled WGS sequence"/>
</dbReference>
<keyword evidence="2" id="KW-1185">Reference proteome</keyword>
<sequence>MPAEPGLLLNVYIAPAGTATADGLALLASWAAGQERLATEIQALS</sequence>
<gene>
    <name evidence="1" type="ORF">GCM10009575_076440</name>
</gene>
<reference evidence="1 2" key="1">
    <citation type="journal article" date="2019" name="Int. J. Syst. Evol. Microbiol.">
        <title>The Global Catalogue of Microorganisms (GCM) 10K type strain sequencing project: providing services to taxonomists for standard genome sequencing and annotation.</title>
        <authorList>
            <consortium name="The Broad Institute Genomics Platform"/>
            <consortium name="The Broad Institute Genome Sequencing Center for Infectious Disease"/>
            <person name="Wu L."/>
            <person name="Ma J."/>
        </authorList>
    </citation>
    <scope>NUCLEOTIDE SEQUENCE [LARGE SCALE GENOMIC DNA]</scope>
    <source>
        <strain evidence="1 2">JCM 11444</strain>
    </source>
</reference>